<comment type="similarity">
    <text evidence="1">Belongs to the short-chain dehydrogenases/reductases (SDR) family.</text>
</comment>
<dbReference type="Proteomes" id="UP001219568">
    <property type="component" value="Unassembled WGS sequence"/>
</dbReference>
<reference evidence="3" key="1">
    <citation type="journal article" date="2023" name="IMA Fungus">
        <title>Comparative genomic study of the Penicillium genus elucidates a diverse pangenome and 15 lateral gene transfer events.</title>
        <authorList>
            <person name="Petersen C."/>
            <person name="Sorensen T."/>
            <person name="Nielsen M.R."/>
            <person name="Sondergaard T.E."/>
            <person name="Sorensen J.L."/>
            <person name="Fitzpatrick D.A."/>
            <person name="Frisvad J.C."/>
            <person name="Nielsen K.L."/>
        </authorList>
    </citation>
    <scope>NUCLEOTIDE SEQUENCE</scope>
    <source>
        <strain evidence="3">IBT 15450</strain>
    </source>
</reference>
<dbReference type="EMBL" id="JAQJZL010000015">
    <property type="protein sequence ID" value="KAJ6027518.1"/>
    <property type="molecule type" value="Genomic_DNA"/>
</dbReference>
<dbReference type="PANTHER" id="PTHR43669">
    <property type="entry name" value="5-KETO-D-GLUCONATE 5-REDUCTASE"/>
    <property type="match status" value="1"/>
</dbReference>
<accession>A0AAD6I2D2</accession>
<protein>
    <submittedName>
        <fullName evidence="3">Uncharacterized protein</fullName>
    </submittedName>
</protein>
<dbReference type="SUPFAM" id="SSF51735">
    <property type="entry name" value="NAD(P)-binding Rossmann-fold domains"/>
    <property type="match status" value="1"/>
</dbReference>
<sequence length="92" mass="10445">MSFGCNKILIIGTTSEIGKTLADKVIQNGSKLIVSGRRQETLDELVQKYGSDKVSAKAFDVVQLEQARSQWRRRNSRNRLSFTSRQDQLTEI</sequence>
<dbReference type="GO" id="GO:0016491">
    <property type="term" value="F:oxidoreductase activity"/>
    <property type="evidence" value="ECO:0007669"/>
    <property type="project" value="UniProtKB-KW"/>
</dbReference>
<evidence type="ECO:0000256" key="1">
    <source>
        <dbReference type="ARBA" id="ARBA00006484"/>
    </source>
</evidence>
<dbReference type="AlphaFoldDB" id="A0AAD6I2D2"/>
<dbReference type="Gene3D" id="3.40.50.720">
    <property type="entry name" value="NAD(P)-binding Rossmann-like Domain"/>
    <property type="match status" value="1"/>
</dbReference>
<dbReference type="PANTHER" id="PTHR43669:SF11">
    <property type="entry name" value="SHORT-CHAIN DEHYDROGENASE_OXIDOREDUCTASE"/>
    <property type="match status" value="1"/>
</dbReference>
<dbReference type="Pfam" id="PF00106">
    <property type="entry name" value="adh_short"/>
    <property type="match status" value="1"/>
</dbReference>
<organism evidence="3 4">
    <name type="scientific">Penicillium canescens</name>
    <dbReference type="NCBI Taxonomy" id="5083"/>
    <lineage>
        <taxon>Eukaryota</taxon>
        <taxon>Fungi</taxon>
        <taxon>Dikarya</taxon>
        <taxon>Ascomycota</taxon>
        <taxon>Pezizomycotina</taxon>
        <taxon>Eurotiomycetes</taxon>
        <taxon>Eurotiomycetidae</taxon>
        <taxon>Eurotiales</taxon>
        <taxon>Aspergillaceae</taxon>
        <taxon>Penicillium</taxon>
    </lineage>
</organism>
<evidence type="ECO:0000256" key="2">
    <source>
        <dbReference type="ARBA" id="ARBA00023002"/>
    </source>
</evidence>
<evidence type="ECO:0000313" key="4">
    <source>
        <dbReference type="Proteomes" id="UP001219568"/>
    </source>
</evidence>
<name>A0AAD6I2D2_PENCN</name>
<dbReference type="InterPro" id="IPR002347">
    <property type="entry name" value="SDR_fam"/>
</dbReference>
<keyword evidence="4" id="KW-1185">Reference proteome</keyword>
<proteinExistence type="inferred from homology"/>
<keyword evidence="2" id="KW-0560">Oxidoreductase</keyword>
<gene>
    <name evidence="3" type="ORF">N7460_012335</name>
</gene>
<dbReference type="InterPro" id="IPR036291">
    <property type="entry name" value="NAD(P)-bd_dom_sf"/>
</dbReference>
<reference evidence="3" key="2">
    <citation type="submission" date="2023-01" db="EMBL/GenBank/DDBJ databases">
        <authorList>
            <person name="Petersen C."/>
        </authorList>
    </citation>
    <scope>NUCLEOTIDE SEQUENCE</scope>
    <source>
        <strain evidence="3">IBT 15450</strain>
    </source>
</reference>
<evidence type="ECO:0000313" key="3">
    <source>
        <dbReference type="EMBL" id="KAJ6027518.1"/>
    </source>
</evidence>
<comment type="caution">
    <text evidence="3">The sequence shown here is derived from an EMBL/GenBank/DDBJ whole genome shotgun (WGS) entry which is preliminary data.</text>
</comment>